<accession>A0A368W1R6</accession>
<reference evidence="2 3" key="1">
    <citation type="submission" date="2018-07" db="EMBL/GenBank/DDBJ databases">
        <title>Genomic Encyclopedia of Type Strains, Phase III (KMG-III): the genomes of soil and plant-associated and newly described type strains.</title>
        <authorList>
            <person name="Whitman W."/>
        </authorList>
    </citation>
    <scope>NUCLEOTIDE SEQUENCE [LARGE SCALE GENOMIC DNA]</scope>
    <source>
        <strain evidence="2 3">CECT 7506</strain>
    </source>
</reference>
<proteinExistence type="predicted"/>
<dbReference type="Proteomes" id="UP000252415">
    <property type="component" value="Unassembled WGS sequence"/>
</dbReference>
<evidence type="ECO:0000313" key="3">
    <source>
        <dbReference type="Proteomes" id="UP000252415"/>
    </source>
</evidence>
<evidence type="ECO:0008006" key="4">
    <source>
        <dbReference type="Google" id="ProtNLM"/>
    </source>
</evidence>
<evidence type="ECO:0000313" key="2">
    <source>
        <dbReference type="EMBL" id="RCW46598.1"/>
    </source>
</evidence>
<keyword evidence="3" id="KW-1185">Reference proteome</keyword>
<dbReference type="EMBL" id="QPJD01000009">
    <property type="protein sequence ID" value="RCW46598.1"/>
    <property type="molecule type" value="Genomic_DNA"/>
</dbReference>
<sequence length="64" mass="7337">MLDQVESNYNCANASTDLPNLLQELNQLELAAADGQSDEQQQQLNRIRNQIHFIRNKCDIPHES</sequence>
<gene>
    <name evidence="2" type="ORF">DFP97_109249</name>
</gene>
<keyword evidence="1" id="KW-0175">Coiled coil</keyword>
<dbReference type="AlphaFoldDB" id="A0A368W1R6"/>
<comment type="caution">
    <text evidence="2">The sequence shown here is derived from an EMBL/GenBank/DDBJ whole genome shotgun (WGS) entry which is preliminary data.</text>
</comment>
<organism evidence="2 3">
    <name type="scientific">Paenibacillus prosopidis</name>
    <dbReference type="NCBI Taxonomy" id="630520"/>
    <lineage>
        <taxon>Bacteria</taxon>
        <taxon>Bacillati</taxon>
        <taxon>Bacillota</taxon>
        <taxon>Bacilli</taxon>
        <taxon>Bacillales</taxon>
        <taxon>Paenibacillaceae</taxon>
        <taxon>Paenibacillus</taxon>
    </lineage>
</organism>
<feature type="coiled-coil region" evidence="1">
    <location>
        <begin position="11"/>
        <end position="57"/>
    </location>
</feature>
<protein>
    <recommendedName>
        <fullName evidence="4">DUF2524 domain-containing protein</fullName>
    </recommendedName>
</protein>
<evidence type="ECO:0000256" key="1">
    <source>
        <dbReference type="SAM" id="Coils"/>
    </source>
</evidence>
<name>A0A368W1R6_9BACL</name>
<dbReference type="RefSeq" id="WP_114381228.1">
    <property type="nucleotide sequence ID" value="NZ_QPJD01000009.1"/>
</dbReference>